<gene>
    <name evidence="2" type="ORF">F0225_03040</name>
</gene>
<evidence type="ECO:0000256" key="1">
    <source>
        <dbReference type="SAM" id="Phobius"/>
    </source>
</evidence>
<sequence length="257" mass="29505">MAVEPEIVKDDEYIDIKDILMILMKKISFIIVFSISFTLLVFLWFSNKPVINTQSTSYTVIYDSYGFAEDAGYARSTFSAENISYIYRTLNSSDFKSFSAKYLNIDAEALETFVVARFPVAYERWDFSVNYSHTEESRDDAKQEIYELYTSNLNVLLSEFDKITYRTKGDILQKMYQSSSDEYIKRTLSNLITKNEFKIKILDKVPVIKMISSSNNLVSDVSRVYIVIFAALAGLLLSIALVLAYNVIGKLKFVKSN</sequence>
<reference evidence="2 3" key="1">
    <citation type="submission" date="2019-09" db="EMBL/GenBank/DDBJ databases">
        <title>Draft genome sequencing and comparative genomics of hatchery-associated Vibrios.</title>
        <authorList>
            <person name="Kehlet-Delgado H."/>
            <person name="Mueller R.S."/>
        </authorList>
    </citation>
    <scope>NUCLEOTIDE SEQUENCE [LARGE SCALE GENOMIC DNA]</scope>
    <source>
        <strain evidence="2 3">99-46-Y</strain>
    </source>
</reference>
<evidence type="ECO:0000313" key="2">
    <source>
        <dbReference type="EMBL" id="NOH70317.1"/>
    </source>
</evidence>
<feature type="transmembrane region" description="Helical" evidence="1">
    <location>
        <begin position="224"/>
        <end position="248"/>
    </location>
</feature>
<dbReference type="Proteomes" id="UP000565719">
    <property type="component" value="Unassembled WGS sequence"/>
</dbReference>
<dbReference type="AlphaFoldDB" id="A0A7Y3ZWN2"/>
<proteinExistence type="predicted"/>
<feature type="transmembrane region" description="Helical" evidence="1">
    <location>
        <begin position="27"/>
        <end position="45"/>
    </location>
</feature>
<keyword evidence="1" id="KW-0812">Transmembrane</keyword>
<dbReference type="RefSeq" id="WP_171359930.1">
    <property type="nucleotide sequence ID" value="NZ_VTXC01000006.1"/>
</dbReference>
<keyword evidence="1" id="KW-0472">Membrane</keyword>
<organism evidence="2 3">
    <name type="scientific">Vibrio pectenicida</name>
    <dbReference type="NCBI Taxonomy" id="62763"/>
    <lineage>
        <taxon>Bacteria</taxon>
        <taxon>Pseudomonadati</taxon>
        <taxon>Pseudomonadota</taxon>
        <taxon>Gammaproteobacteria</taxon>
        <taxon>Vibrionales</taxon>
        <taxon>Vibrionaceae</taxon>
        <taxon>Vibrio</taxon>
    </lineage>
</organism>
<name>A0A7Y3ZWN2_9VIBR</name>
<evidence type="ECO:0000313" key="3">
    <source>
        <dbReference type="Proteomes" id="UP000565719"/>
    </source>
</evidence>
<accession>A0A7Y3ZWN2</accession>
<comment type="caution">
    <text evidence="2">The sequence shown here is derived from an EMBL/GenBank/DDBJ whole genome shotgun (WGS) entry which is preliminary data.</text>
</comment>
<keyword evidence="1" id="KW-1133">Transmembrane helix</keyword>
<dbReference type="EMBL" id="VTXC01000006">
    <property type="protein sequence ID" value="NOH70317.1"/>
    <property type="molecule type" value="Genomic_DNA"/>
</dbReference>
<protein>
    <submittedName>
        <fullName evidence="2">Uncharacterized protein</fullName>
    </submittedName>
</protein>